<gene>
    <name evidence="1" type="ORF">SLA_7057</name>
</gene>
<dbReference type="AlphaFoldDB" id="A0A160PA28"/>
<reference evidence="1 2" key="1">
    <citation type="journal article" date="2016" name="Genome Announc.">
        <title>Complete Genome Sequence of Thiostrepton-Producing Streptomyces laurentii ATCC 31255.</title>
        <authorList>
            <person name="Doi K."/>
            <person name="Fujino Y."/>
            <person name="Nagayoshi Y."/>
            <person name="Ohshima T."/>
            <person name="Ogata S."/>
        </authorList>
    </citation>
    <scope>NUCLEOTIDE SEQUENCE [LARGE SCALE GENOMIC DNA]</scope>
    <source>
        <strain evidence="1 2">ATCC 31255</strain>
    </source>
</reference>
<sequence length="167" mass="18763">MIDMTEWQISDEEGGRLAARWWQWAQSAPEDRGPVADTTGEHAGWQQPDDVWFLAGTYGGRVVRRCEIPAGRPLFLPVLNRCHTKAHSRTPLGLEIARARAYLNGGPIPFRRFTTQPFRMDDRMYLSWGIWAAVTPLLPGQYVLEIDAASTGGFHVDTTYHLTAAPV</sequence>
<accession>A0A160PA28</accession>
<proteinExistence type="predicted"/>
<protein>
    <submittedName>
        <fullName evidence="1">Uncharacterized protein</fullName>
    </submittedName>
</protein>
<dbReference type="EMBL" id="AP017424">
    <property type="protein sequence ID" value="BAU87923.1"/>
    <property type="molecule type" value="Genomic_DNA"/>
</dbReference>
<evidence type="ECO:0000313" key="1">
    <source>
        <dbReference type="EMBL" id="BAU87923.1"/>
    </source>
</evidence>
<name>A0A160PA28_STRLU</name>
<organism evidence="1 2">
    <name type="scientific">Streptomyces laurentii</name>
    <dbReference type="NCBI Taxonomy" id="39478"/>
    <lineage>
        <taxon>Bacteria</taxon>
        <taxon>Bacillati</taxon>
        <taxon>Actinomycetota</taxon>
        <taxon>Actinomycetes</taxon>
        <taxon>Kitasatosporales</taxon>
        <taxon>Streptomycetaceae</taxon>
        <taxon>Streptomyces</taxon>
    </lineage>
</organism>
<dbReference type="KEGG" id="slau:SLA_7057"/>
<evidence type="ECO:0000313" key="2">
    <source>
        <dbReference type="Proteomes" id="UP000217676"/>
    </source>
</evidence>
<dbReference type="Proteomes" id="UP000217676">
    <property type="component" value="Chromosome"/>
</dbReference>
<keyword evidence="2" id="KW-1185">Reference proteome</keyword>